<feature type="region of interest" description="Disordered" evidence="2">
    <location>
        <begin position="305"/>
        <end position="330"/>
    </location>
</feature>
<reference evidence="3" key="1">
    <citation type="submission" date="2013-12" db="EMBL/GenBank/DDBJ databases">
        <title>The Genome Sequence of Aphanomyces invadans NJM9701.</title>
        <authorList>
            <consortium name="The Broad Institute Genomics Platform"/>
            <person name="Russ C."/>
            <person name="Tyler B."/>
            <person name="van West P."/>
            <person name="Dieguez-Uribeondo J."/>
            <person name="Young S.K."/>
            <person name="Zeng Q."/>
            <person name="Gargeya S."/>
            <person name="Fitzgerald M."/>
            <person name="Abouelleil A."/>
            <person name="Alvarado L."/>
            <person name="Chapman S.B."/>
            <person name="Gainer-Dewar J."/>
            <person name="Goldberg J."/>
            <person name="Griggs A."/>
            <person name="Gujja S."/>
            <person name="Hansen M."/>
            <person name="Howarth C."/>
            <person name="Imamovic A."/>
            <person name="Ireland A."/>
            <person name="Larimer J."/>
            <person name="McCowan C."/>
            <person name="Murphy C."/>
            <person name="Pearson M."/>
            <person name="Poon T.W."/>
            <person name="Priest M."/>
            <person name="Roberts A."/>
            <person name="Saif S."/>
            <person name="Shea T."/>
            <person name="Sykes S."/>
            <person name="Wortman J."/>
            <person name="Nusbaum C."/>
            <person name="Birren B."/>
        </authorList>
    </citation>
    <scope>NUCLEOTIDE SEQUENCE [LARGE SCALE GENOMIC DNA]</scope>
    <source>
        <strain evidence="3">NJM9701</strain>
    </source>
</reference>
<dbReference type="Pfam" id="PF07065">
    <property type="entry name" value="D123"/>
    <property type="match status" value="1"/>
</dbReference>
<gene>
    <name evidence="3" type="ORF">H310_13482</name>
</gene>
<dbReference type="STRING" id="157072.A0A024TFW9"/>
<name>A0A024TFW9_9STRA</name>
<dbReference type="AlphaFoldDB" id="A0A024TFW9"/>
<feature type="compositionally biased region" description="Low complexity" evidence="2">
    <location>
        <begin position="321"/>
        <end position="330"/>
    </location>
</feature>
<feature type="compositionally biased region" description="Acidic residues" evidence="2">
    <location>
        <begin position="311"/>
        <end position="320"/>
    </location>
</feature>
<dbReference type="PANTHER" id="PTHR15323:SF6">
    <property type="entry name" value="CELL DIVISION CYCLE PROTEIN 123 HOMOLOG"/>
    <property type="match status" value="1"/>
</dbReference>
<dbReference type="VEuPathDB" id="FungiDB:H310_13482"/>
<evidence type="ECO:0008006" key="4">
    <source>
        <dbReference type="Google" id="ProtNLM"/>
    </source>
</evidence>
<dbReference type="GeneID" id="20090532"/>
<dbReference type="RefSeq" id="XP_008879221.1">
    <property type="nucleotide sequence ID" value="XM_008880999.1"/>
</dbReference>
<organism evidence="3">
    <name type="scientific">Aphanomyces invadans</name>
    <dbReference type="NCBI Taxonomy" id="157072"/>
    <lineage>
        <taxon>Eukaryota</taxon>
        <taxon>Sar</taxon>
        <taxon>Stramenopiles</taxon>
        <taxon>Oomycota</taxon>
        <taxon>Saprolegniomycetes</taxon>
        <taxon>Saprolegniales</taxon>
        <taxon>Verrucalvaceae</taxon>
        <taxon>Aphanomyces</taxon>
    </lineage>
</organism>
<protein>
    <recommendedName>
        <fullName evidence="4">Cell division cycle protein 123</fullName>
    </recommendedName>
</protein>
<evidence type="ECO:0000313" key="3">
    <source>
        <dbReference type="EMBL" id="ETV92257.1"/>
    </source>
</evidence>
<dbReference type="GO" id="GO:0005737">
    <property type="term" value="C:cytoplasm"/>
    <property type="evidence" value="ECO:0007669"/>
    <property type="project" value="TreeGrafter"/>
</dbReference>
<sequence length="330" mass="37369">MAAVEYSVQQVDNCRFTSWYDELRAHSIRSISIPVPEEFVASLLEDRICAQEDLYPATFVRAVKDGIDRLGGRVFVKLDWSSPKDAKWIMGNSLCCTSFEDVLTLLKASDFIVHDLTLAYDGCYDKDVVGKTRPDTFHLVLKKWCNFFDSMHFRCFVGRHSKLLGICQRNCTQVYDFLASDSTQDAVCDAIETFFEAHLSTSSVLPDPNYVFDVYVDKDHNVYLLDVNVFGAVTDPLLFTWDELHRALVADEDRHGVDFRVATPESAARFADPYGQYRVPVDLVHHLAQPGGFDDFIRQVAHDNIQRPNGDDDASDDDGSWSDQDAASTY</sequence>
<dbReference type="EMBL" id="KI914002">
    <property type="protein sequence ID" value="ETV92257.1"/>
    <property type="molecule type" value="Genomic_DNA"/>
</dbReference>
<evidence type="ECO:0000256" key="1">
    <source>
        <dbReference type="ARBA" id="ARBA00011047"/>
    </source>
</evidence>
<accession>A0A024TFW9</accession>
<evidence type="ECO:0000256" key="2">
    <source>
        <dbReference type="SAM" id="MobiDB-lite"/>
    </source>
</evidence>
<dbReference type="eggNOG" id="KOG2983">
    <property type="taxonomic scope" value="Eukaryota"/>
</dbReference>
<proteinExistence type="inferred from homology"/>
<comment type="similarity">
    <text evidence="1">Belongs to the CDC123 family.</text>
</comment>
<dbReference type="PANTHER" id="PTHR15323">
    <property type="entry name" value="D123 PROTEIN"/>
    <property type="match status" value="1"/>
</dbReference>
<dbReference type="InterPro" id="IPR009772">
    <property type="entry name" value="CDC123"/>
</dbReference>